<dbReference type="GO" id="GO:0005886">
    <property type="term" value="C:plasma membrane"/>
    <property type="evidence" value="ECO:0007669"/>
    <property type="project" value="UniProtKB-SubCell"/>
</dbReference>
<dbReference type="Proteomes" id="UP001178662">
    <property type="component" value="Chromosome"/>
</dbReference>
<comment type="similarity">
    <text evidence="5">Belongs to the methyl-accepting chemotaxis (MCP) protein family.</text>
</comment>
<evidence type="ECO:0000313" key="10">
    <source>
        <dbReference type="EMBL" id="WEK54653.1"/>
    </source>
</evidence>
<keyword evidence="7" id="KW-0812">Transmembrane</keyword>
<gene>
    <name evidence="10" type="ORF">P0Y55_00830</name>
</gene>
<evidence type="ECO:0000256" key="5">
    <source>
        <dbReference type="ARBA" id="ARBA00029447"/>
    </source>
</evidence>
<keyword evidence="7" id="KW-1133">Transmembrane helix</keyword>
<keyword evidence="11" id="KW-1185">Reference proteome</keyword>
<dbReference type="CDD" id="cd11386">
    <property type="entry name" value="MCP_signal"/>
    <property type="match status" value="1"/>
</dbReference>
<evidence type="ECO:0000256" key="1">
    <source>
        <dbReference type="ARBA" id="ARBA00004236"/>
    </source>
</evidence>
<reference evidence="10" key="1">
    <citation type="submission" date="2023-03" db="EMBL/GenBank/DDBJ databases">
        <title>Andean soil-derived lignocellulolytic bacterial consortium as a source of novel taxa and putative plastic-active enzymes.</title>
        <authorList>
            <person name="Diaz-Garcia L."/>
            <person name="Chuvochina M."/>
            <person name="Feuerriegel G."/>
            <person name="Bunk B."/>
            <person name="Sproer C."/>
            <person name="Streit W.R."/>
            <person name="Rodriguez L.M."/>
            <person name="Overmann J."/>
            <person name="Jimenez D.J."/>
        </authorList>
    </citation>
    <scope>NUCLEOTIDE SEQUENCE</scope>
    <source>
        <strain evidence="10">MAG 2441</strain>
    </source>
</reference>
<dbReference type="EMBL" id="CP119317">
    <property type="protein sequence ID" value="WEK54653.1"/>
    <property type="molecule type" value="Genomic_DNA"/>
</dbReference>
<evidence type="ECO:0000256" key="3">
    <source>
        <dbReference type="ARBA" id="ARBA00022500"/>
    </source>
</evidence>
<dbReference type="SMART" id="SM00304">
    <property type="entry name" value="HAMP"/>
    <property type="match status" value="1"/>
</dbReference>
<keyword evidence="3" id="KW-0145">Chemotaxis</keyword>
<dbReference type="InterPro" id="IPR051310">
    <property type="entry name" value="MCP_chemotaxis"/>
</dbReference>
<evidence type="ECO:0000259" key="8">
    <source>
        <dbReference type="PROSITE" id="PS50111"/>
    </source>
</evidence>
<dbReference type="SUPFAM" id="SSF58104">
    <property type="entry name" value="Methyl-accepting chemotaxis protein (MCP) signaling domain"/>
    <property type="match status" value="1"/>
</dbReference>
<feature type="domain" description="HAMP" evidence="9">
    <location>
        <begin position="174"/>
        <end position="226"/>
    </location>
</feature>
<feature type="transmembrane region" description="Helical" evidence="7">
    <location>
        <begin position="152"/>
        <end position="172"/>
    </location>
</feature>
<dbReference type="InterPro" id="IPR007891">
    <property type="entry name" value="CHASE3"/>
</dbReference>
<dbReference type="CDD" id="cd06225">
    <property type="entry name" value="HAMP"/>
    <property type="match status" value="1"/>
</dbReference>
<dbReference type="PANTHER" id="PTHR43531:SF11">
    <property type="entry name" value="METHYL-ACCEPTING CHEMOTAXIS PROTEIN 3"/>
    <property type="match status" value="1"/>
</dbReference>
<dbReference type="Gene3D" id="1.10.287.950">
    <property type="entry name" value="Methyl-accepting chemotaxis protein"/>
    <property type="match status" value="1"/>
</dbReference>
<dbReference type="Pfam" id="PF00015">
    <property type="entry name" value="MCPsignal"/>
    <property type="match status" value="1"/>
</dbReference>
<organism evidence="10 11">
    <name type="scientific">Candidatus Cohnella colombiensis</name>
    <dbReference type="NCBI Taxonomy" id="3121368"/>
    <lineage>
        <taxon>Bacteria</taxon>
        <taxon>Bacillati</taxon>
        <taxon>Bacillota</taxon>
        <taxon>Bacilli</taxon>
        <taxon>Bacillales</taxon>
        <taxon>Paenibacillaceae</taxon>
        <taxon>Cohnella</taxon>
    </lineage>
</organism>
<feature type="domain" description="Methyl-accepting transducer" evidence="8">
    <location>
        <begin position="231"/>
        <end position="460"/>
    </location>
</feature>
<dbReference type="GO" id="GO:0006935">
    <property type="term" value="P:chemotaxis"/>
    <property type="evidence" value="ECO:0007669"/>
    <property type="project" value="UniProtKB-KW"/>
</dbReference>
<evidence type="ECO:0000259" key="9">
    <source>
        <dbReference type="PROSITE" id="PS50885"/>
    </source>
</evidence>
<dbReference type="PROSITE" id="PS50111">
    <property type="entry name" value="CHEMOTAXIS_TRANSDUC_2"/>
    <property type="match status" value="1"/>
</dbReference>
<dbReference type="Pfam" id="PF00672">
    <property type="entry name" value="HAMP"/>
    <property type="match status" value="1"/>
</dbReference>
<protein>
    <submittedName>
        <fullName evidence="10">Methyl-accepting chemotaxis protein</fullName>
    </submittedName>
</protein>
<proteinExistence type="inferred from homology"/>
<sequence>MLGISIPNNVLIALDGILENMINMETGQRGFALTGNEDSLDPYHNGKLSVDQYFSEVLELTSDNPQQQGRLAELNTIYHEWMKVAENSISLKRNVMQSQGSMDAIVADERAANGKSAFDRFRTKIAEISSAEKQLLEQRSKDTQALQSATELMIVVGTVIAAILSLLIAFIITRMITRPILGIKQVAEQVADGNLDVSIQVTSKDEIGVLAAAFKKMVERTNAVMLNIQSSSEQVASGSRQVSSSSMLLSQGATEQASSVEQLTASLEEISSQTKHNADNANQANVLVETAKKNAEQGNAQMKDMLHAMDGINKASENISKIIKVIDEIAFQTNILALNAAVEAARAGQHGKGFAVVAEEVRNLAARSANAAKETTEMIEGSIKQVGDGTRIANETATALQMIVEDVAKVVNLVNNIAIASSEQASGVNQINLGLMQVSQVIQANTATSEESAAASEELSSQANLLMEQVKQFKLGRNSMSSGTYRGIDELSPEVLRMLEAIGEKRSVKQAPPQEEAIVGKRILLSDDEFGKY</sequence>
<dbReference type="InterPro" id="IPR004089">
    <property type="entry name" value="MCPsignal_dom"/>
</dbReference>
<dbReference type="SMART" id="SM00283">
    <property type="entry name" value="MA"/>
    <property type="match status" value="1"/>
</dbReference>
<name>A0AA95JAR3_9BACL</name>
<dbReference type="CDD" id="cd19410">
    <property type="entry name" value="HK9-like_sensor"/>
    <property type="match status" value="1"/>
</dbReference>
<keyword evidence="6" id="KW-0807">Transducer</keyword>
<dbReference type="FunFam" id="1.10.287.950:FF:000001">
    <property type="entry name" value="Methyl-accepting chemotaxis sensory transducer"/>
    <property type="match status" value="1"/>
</dbReference>
<evidence type="ECO:0000256" key="7">
    <source>
        <dbReference type="SAM" id="Phobius"/>
    </source>
</evidence>
<dbReference type="PANTHER" id="PTHR43531">
    <property type="entry name" value="PROTEIN ICFG"/>
    <property type="match status" value="1"/>
</dbReference>
<evidence type="ECO:0000256" key="6">
    <source>
        <dbReference type="PROSITE-ProRule" id="PRU00284"/>
    </source>
</evidence>
<dbReference type="Gene3D" id="6.10.340.10">
    <property type="match status" value="1"/>
</dbReference>
<keyword evidence="2" id="KW-1003">Cell membrane</keyword>
<keyword evidence="4 7" id="KW-0472">Membrane</keyword>
<dbReference type="Pfam" id="PF05227">
    <property type="entry name" value="CHASE3"/>
    <property type="match status" value="1"/>
</dbReference>
<accession>A0AA95JAR3</accession>
<dbReference type="GO" id="GO:0004888">
    <property type="term" value="F:transmembrane signaling receptor activity"/>
    <property type="evidence" value="ECO:0007669"/>
    <property type="project" value="TreeGrafter"/>
</dbReference>
<evidence type="ECO:0000313" key="11">
    <source>
        <dbReference type="Proteomes" id="UP001178662"/>
    </source>
</evidence>
<dbReference type="PROSITE" id="PS50885">
    <property type="entry name" value="HAMP"/>
    <property type="match status" value="1"/>
</dbReference>
<evidence type="ECO:0000256" key="4">
    <source>
        <dbReference type="ARBA" id="ARBA00023136"/>
    </source>
</evidence>
<dbReference type="AlphaFoldDB" id="A0AA95JAR3"/>
<comment type="subcellular location">
    <subcellularLocation>
        <location evidence="1">Cell membrane</location>
    </subcellularLocation>
</comment>
<dbReference type="InterPro" id="IPR003660">
    <property type="entry name" value="HAMP_dom"/>
</dbReference>
<evidence type="ECO:0000256" key="2">
    <source>
        <dbReference type="ARBA" id="ARBA00022475"/>
    </source>
</evidence>
<dbReference type="GO" id="GO:0007165">
    <property type="term" value="P:signal transduction"/>
    <property type="evidence" value="ECO:0007669"/>
    <property type="project" value="UniProtKB-KW"/>
</dbReference>